<evidence type="ECO:0000256" key="1">
    <source>
        <dbReference type="SAM" id="MobiDB-lite"/>
    </source>
</evidence>
<comment type="caution">
    <text evidence="2">The sequence shown here is derived from an EMBL/GenBank/DDBJ whole genome shotgun (WGS) entry which is preliminary data.</text>
</comment>
<evidence type="ECO:0000313" key="2">
    <source>
        <dbReference type="EMBL" id="MDQ0231181.1"/>
    </source>
</evidence>
<evidence type="ECO:0000313" key="3">
    <source>
        <dbReference type="Proteomes" id="UP001234495"/>
    </source>
</evidence>
<dbReference type="EMBL" id="JAUSUD010000010">
    <property type="protein sequence ID" value="MDQ0231181.1"/>
    <property type="molecule type" value="Genomic_DNA"/>
</dbReference>
<gene>
    <name evidence="2" type="ORF">J2S19_002443</name>
</gene>
<reference evidence="2 3" key="1">
    <citation type="submission" date="2023-07" db="EMBL/GenBank/DDBJ databases">
        <title>Genomic Encyclopedia of Type Strains, Phase IV (KMG-IV): sequencing the most valuable type-strain genomes for metagenomic binning, comparative biology and taxonomic classification.</title>
        <authorList>
            <person name="Goeker M."/>
        </authorList>
    </citation>
    <scope>NUCLEOTIDE SEQUENCE [LARGE SCALE GENOMIC DNA]</scope>
    <source>
        <strain evidence="2 3">DSM 29005</strain>
    </source>
</reference>
<name>A0ABT9ZFZ1_9BACI</name>
<dbReference type="Proteomes" id="UP001234495">
    <property type="component" value="Unassembled WGS sequence"/>
</dbReference>
<sequence>MKPKTSELPTRNRLHRRDEDENERAWTKNRLHKENEGGFGSSSVVKRAS</sequence>
<feature type="region of interest" description="Disordered" evidence="1">
    <location>
        <begin position="1"/>
        <end position="49"/>
    </location>
</feature>
<accession>A0ABT9ZFZ1</accession>
<organism evidence="2 3">
    <name type="scientific">Metabacillus malikii</name>
    <dbReference type="NCBI Taxonomy" id="1504265"/>
    <lineage>
        <taxon>Bacteria</taxon>
        <taxon>Bacillati</taxon>
        <taxon>Bacillota</taxon>
        <taxon>Bacilli</taxon>
        <taxon>Bacillales</taxon>
        <taxon>Bacillaceae</taxon>
        <taxon>Metabacillus</taxon>
    </lineage>
</organism>
<proteinExistence type="predicted"/>
<protein>
    <submittedName>
        <fullName evidence="2">Uncharacterized protein</fullName>
    </submittedName>
</protein>
<feature type="compositionally biased region" description="Basic and acidic residues" evidence="1">
    <location>
        <begin position="16"/>
        <end position="36"/>
    </location>
</feature>
<keyword evidence="3" id="KW-1185">Reference proteome</keyword>